<evidence type="ECO:0000313" key="3">
    <source>
        <dbReference type="EMBL" id="GIN94873.1"/>
    </source>
</evidence>
<dbReference type="Proteomes" id="UP000680670">
    <property type="component" value="Unassembled WGS sequence"/>
</dbReference>
<dbReference type="EMBL" id="QYTW02000003">
    <property type="protein sequence ID" value="RST60628.1"/>
    <property type="molecule type" value="Genomic_DNA"/>
</dbReference>
<proteinExistence type="predicted"/>
<reference evidence="4 5" key="1">
    <citation type="submission" date="2018-12" db="EMBL/GenBank/DDBJ databases">
        <authorList>
            <person name="Sun L."/>
            <person name="Chen Z."/>
        </authorList>
    </citation>
    <scope>NUCLEOTIDE SEQUENCE [LARGE SCALE GENOMIC DNA]</scope>
    <source>
        <strain evidence="4 5">LMG 29736</strain>
    </source>
</reference>
<dbReference type="InterPro" id="IPR011249">
    <property type="entry name" value="Metalloenz_LuxS/M16"/>
</dbReference>
<dbReference type="Proteomes" id="UP000287296">
    <property type="component" value="Unassembled WGS sequence"/>
</dbReference>
<keyword evidence="6" id="KW-1185">Reference proteome</keyword>
<evidence type="ECO:0000313" key="4">
    <source>
        <dbReference type="EMBL" id="RST60628.1"/>
    </source>
</evidence>
<dbReference type="InterPro" id="IPR007863">
    <property type="entry name" value="Peptidase_M16_C"/>
</dbReference>
<dbReference type="EMBL" id="BORJ01000001">
    <property type="protein sequence ID" value="GIN94873.1"/>
    <property type="molecule type" value="Genomic_DNA"/>
</dbReference>
<feature type="domain" description="Peptidase M16 N-terminal" evidence="1">
    <location>
        <begin position="63"/>
        <end position="175"/>
    </location>
</feature>
<evidence type="ECO:0000259" key="2">
    <source>
        <dbReference type="Pfam" id="PF05193"/>
    </source>
</evidence>
<dbReference type="Pfam" id="PF05193">
    <property type="entry name" value="Peptidase_M16_C"/>
    <property type="match status" value="1"/>
</dbReference>
<dbReference type="AlphaFoldDB" id="A0A429XB12"/>
<dbReference type="OrthoDB" id="9811314at2"/>
<dbReference type="Gene3D" id="3.30.830.10">
    <property type="entry name" value="Metalloenzyme, LuxS/M16 peptidase-like"/>
    <property type="match status" value="2"/>
</dbReference>
<feature type="domain" description="Peptidase M16 C-terminal" evidence="2">
    <location>
        <begin position="182"/>
        <end position="361"/>
    </location>
</feature>
<gene>
    <name evidence="4" type="ORF">D5F11_004540</name>
    <name evidence="3" type="ORF">J6TS1_07430</name>
</gene>
<dbReference type="PANTHER" id="PTHR11851">
    <property type="entry name" value="METALLOPROTEASE"/>
    <property type="match status" value="1"/>
</dbReference>
<dbReference type="Pfam" id="PF00675">
    <property type="entry name" value="Peptidase_M16"/>
    <property type="match status" value="1"/>
</dbReference>
<comment type="caution">
    <text evidence="4">The sequence shown here is derived from an EMBL/GenBank/DDBJ whole genome shotgun (WGS) entry which is preliminary data.</text>
</comment>
<organism evidence="4 5">
    <name type="scientific">Siminovitchia terrae</name>
    <name type="common">Bacillus terrae</name>
    <dbReference type="NCBI Taxonomy" id="1914933"/>
    <lineage>
        <taxon>Bacteria</taxon>
        <taxon>Bacillati</taxon>
        <taxon>Bacillota</taxon>
        <taxon>Bacilli</taxon>
        <taxon>Bacillales</taxon>
        <taxon>Bacillaceae</taxon>
        <taxon>Siminovitchia</taxon>
    </lineage>
</organism>
<dbReference type="GO" id="GO:0046872">
    <property type="term" value="F:metal ion binding"/>
    <property type="evidence" value="ECO:0007669"/>
    <property type="project" value="InterPro"/>
</dbReference>
<evidence type="ECO:0000313" key="5">
    <source>
        <dbReference type="Proteomes" id="UP000287296"/>
    </source>
</evidence>
<accession>A0A429XB12</accession>
<dbReference type="SUPFAM" id="SSF63411">
    <property type="entry name" value="LuxS/MPP-like metallohydrolase"/>
    <property type="match status" value="2"/>
</dbReference>
<dbReference type="NCBIfam" id="NF047421">
    <property type="entry name" value="YfmH_fam"/>
    <property type="match status" value="1"/>
</dbReference>
<dbReference type="InterPro" id="IPR011765">
    <property type="entry name" value="Pept_M16_N"/>
</dbReference>
<reference evidence="3 6" key="2">
    <citation type="submission" date="2021-03" db="EMBL/GenBank/DDBJ databases">
        <title>Antimicrobial resistance genes in bacteria isolated from Japanese honey, and their potential for conferring macrolide and lincosamide resistance in the American foulbrood pathogen Paenibacillus larvae.</title>
        <authorList>
            <person name="Okamoto M."/>
            <person name="Kumagai M."/>
            <person name="Kanamori H."/>
            <person name="Takamatsu D."/>
        </authorList>
    </citation>
    <scope>NUCLEOTIDE SEQUENCE [LARGE SCALE GENOMIC DNA]</scope>
    <source>
        <strain evidence="3 6">J6TS1</strain>
    </source>
</reference>
<protein>
    <submittedName>
        <fullName evidence="4">Insulinase family protein</fullName>
    </submittedName>
    <submittedName>
        <fullName evidence="3">Peptidase M16</fullName>
    </submittedName>
</protein>
<dbReference type="InterPro" id="IPR050361">
    <property type="entry name" value="MPP/UQCRC_Complex"/>
</dbReference>
<evidence type="ECO:0000313" key="6">
    <source>
        <dbReference type="Proteomes" id="UP000680670"/>
    </source>
</evidence>
<dbReference type="PANTHER" id="PTHR11851:SF134">
    <property type="entry name" value="ZINC-DEPENDENT PROTEASE"/>
    <property type="match status" value="1"/>
</dbReference>
<name>A0A429XB12_SIMTE</name>
<evidence type="ECO:0000259" key="1">
    <source>
        <dbReference type="Pfam" id="PF00675"/>
    </source>
</evidence>
<dbReference type="RefSeq" id="WP_120116167.1">
    <property type="nucleotide sequence ID" value="NZ_BORI01000006.1"/>
</dbReference>
<sequence length="426" mass="48706">MKSIFFDQLKETLYHETLDNGLQVYVLPKEGFNKTFATFTTKYGSVDNTFIPLNDTEMQTVPDGIAHFLEHKMFEKKDGDVFQLFSKQGASANAFTSFTRTAYLFSSTSNVEQNLSTLLDMVQEPYFTEKTVEKEKGIIGQEITMYDDNPDWRVYFGLIENLYQNHPVKIDIAGTIESISHITADLLYLCYNTFYHPSNMLFFVTGPVDPEKIISFIRENQKQKQFEAAPEIVRHFEEEPDRVAKKKQVIKMDVQTPKCMVGVKAPHFHGDGEAMLKKELTVNILLDILFGKSSANYEALYNDGLIDESFQFDYTQEDGFGFAIVGSDTQEPDLLTERLQNMMLNAGGQLKEEELERAKKKRIGGFLRAFNSPEFIANQFTRYKLNGMNLFDAVPVIENLTLNDLTTAATDFFSEDRMATCHMVPK</sequence>